<accession>A0A2A6J6B9</accession>
<gene>
    <name evidence="1" type="ORF">CO666_25225</name>
</gene>
<dbReference type="EMBL" id="NWSV01000023">
    <property type="protein sequence ID" value="PDT01403.1"/>
    <property type="molecule type" value="Genomic_DNA"/>
</dbReference>
<proteinExistence type="predicted"/>
<evidence type="ECO:0008006" key="3">
    <source>
        <dbReference type="Google" id="ProtNLM"/>
    </source>
</evidence>
<sequence>MTGVVGDGLAYLQMICDGYEWFDHFENLPLTGSSGTARSPDFVFSRRDDLSVAIAESKATRGSSKERFGQTVSKAYTEQVSPYLGLKLGSSVASHGFAIGSYLTSNIRGELFIHHTETVDNSGRSDGGGDPSEVRRGNYINILSLLMGPEASRSMRSGSWSVRDRTVITTRWLGREWLLGNRGRYGDYLWDDIDEFFWFRKQRLPWRAASFSPFALDLEVATIAFRALERPEQEKELLNNIPEMPSRLAEEAKRAGGAIFPDGFAVLADDPLPERIVIRSIDLDSAEVEAAEHAEAQPGELRVQQYGGPDVKEKPHLVRLWLKE</sequence>
<keyword evidence="2" id="KW-1185">Reference proteome</keyword>
<dbReference type="AlphaFoldDB" id="A0A2A6J6B9"/>
<organism evidence="1 2">
    <name type="scientific">Rhizobium chutanense</name>
    <dbReference type="NCBI Taxonomy" id="2035448"/>
    <lineage>
        <taxon>Bacteria</taxon>
        <taxon>Pseudomonadati</taxon>
        <taxon>Pseudomonadota</taxon>
        <taxon>Alphaproteobacteria</taxon>
        <taxon>Hyphomicrobiales</taxon>
        <taxon>Rhizobiaceae</taxon>
        <taxon>Rhizobium/Agrobacterium group</taxon>
        <taxon>Rhizobium</taxon>
    </lineage>
</organism>
<dbReference type="Proteomes" id="UP000220768">
    <property type="component" value="Unassembled WGS sequence"/>
</dbReference>
<reference evidence="1 2" key="1">
    <citation type="submission" date="2017-09" db="EMBL/GenBank/DDBJ databases">
        <title>Comparative genomics of rhizobia isolated from Phaseolus vulgaris in China.</title>
        <authorList>
            <person name="Tong W."/>
        </authorList>
    </citation>
    <scope>NUCLEOTIDE SEQUENCE [LARGE SCALE GENOMIC DNA]</scope>
    <source>
        <strain evidence="1 2">C5</strain>
    </source>
</reference>
<protein>
    <recommendedName>
        <fullName evidence="3">Restriction endonuclease</fullName>
    </recommendedName>
</protein>
<name>A0A2A6J6B9_9HYPH</name>
<evidence type="ECO:0000313" key="1">
    <source>
        <dbReference type="EMBL" id="PDT01403.1"/>
    </source>
</evidence>
<evidence type="ECO:0000313" key="2">
    <source>
        <dbReference type="Proteomes" id="UP000220768"/>
    </source>
</evidence>
<comment type="caution">
    <text evidence="1">The sequence shown here is derived from an EMBL/GenBank/DDBJ whole genome shotgun (WGS) entry which is preliminary data.</text>
</comment>